<keyword evidence="5" id="KW-1185">Reference proteome</keyword>
<dbReference type="PROSITE" id="PS50878">
    <property type="entry name" value="RT_POL"/>
    <property type="match status" value="1"/>
</dbReference>
<dbReference type="InterPro" id="IPR043502">
    <property type="entry name" value="DNA/RNA_pol_sf"/>
</dbReference>
<name>A0A670I9R1_PODMU</name>
<reference evidence="4" key="3">
    <citation type="submission" date="2025-09" db="UniProtKB">
        <authorList>
            <consortium name="Ensembl"/>
        </authorList>
    </citation>
    <scope>IDENTIFICATION</scope>
</reference>
<dbReference type="PANTHER" id="PTHR47027:SF30">
    <property type="entry name" value="THAP-TYPE DOMAIN-CONTAINING PROTEIN"/>
    <property type="match status" value="1"/>
</dbReference>
<reference evidence="4 5" key="1">
    <citation type="journal article" date="2019" name="Proc. Natl. Acad. Sci. U.S.A.">
        <title>Regulatory changes in pterin and carotenoid genes underlie balanced color polymorphisms in the wall lizard.</title>
        <authorList>
            <person name="Andrade P."/>
            <person name="Pinho C."/>
            <person name="Perez I de Lanuza G."/>
            <person name="Afonso S."/>
            <person name="Brejcha J."/>
            <person name="Rubin C.J."/>
            <person name="Wallerman O."/>
            <person name="Pereira P."/>
            <person name="Sabatino S.J."/>
            <person name="Bellati A."/>
            <person name="Pellitteri-Rosa D."/>
            <person name="Bosakova Z."/>
            <person name="Bunikis I."/>
            <person name="Carretero M.A."/>
            <person name="Feiner N."/>
            <person name="Marsik P."/>
            <person name="Pauperio F."/>
            <person name="Salvi D."/>
            <person name="Soler L."/>
            <person name="While G.M."/>
            <person name="Uller T."/>
            <person name="Font E."/>
            <person name="Andersson L."/>
            <person name="Carneiro M."/>
        </authorList>
    </citation>
    <scope>NUCLEOTIDE SEQUENCE</scope>
</reference>
<dbReference type="Gene3D" id="3.30.70.270">
    <property type="match status" value="1"/>
</dbReference>
<dbReference type="SUPFAM" id="SSF56219">
    <property type="entry name" value="DNase I-like"/>
    <property type="match status" value="1"/>
</dbReference>
<sequence>MVELQGFTSYTQPALKTVKYGRPSGGLAVLVSTSLNVSIQQCPLLTTPNFLVLSLSDSLLRNTYCICVYIPPVKSCGELRSYWDKLDQLLESIDSLSPNPRIILGGDFNARIGLVSPQNTILSGLNLEDEPEICQRAAMDTTSNRAGKHLCELIIKHNLLLCSGHGQGDQESYFTFTSPRGFTSTIDYILTSNNVPVNRDTFRIIPRAESDHFPLELSLTLFFSPAFPKLLDETEYLILGNRRLKWNAQVQEKMIQILDSHEFALLKGKMLLETGNVIGLYENIINQMRPLMTTASVIKNKKFKRQTWFDKECQNSKKYLARVLRKLKLKQDKHNLALQAEVAQLRNNYKLLLKSKKQIYYEQQWKELGDAALQKDSRKFWHLVAQGTNALGYSLEASVQGKDWVTYFTEIYGPCPDLSPQVYYTQLSELPEWPDVTPNQIKRLIASQLANKAPGEDMIPMEIYKIRPDFWSPIFAKLFSYINSSGRIPEGWKLSIIAPIYKKGDKKNPANYRPISLLDVASKLYARLLLGRLEEWADTNKVISEVQAGFQRGKSTLDQCFVLNFLLCKYIHNLKQKLYVAFIDLKSAFDTVPRHALWQKLEKTNIDLRLLFLIKTLYTDTSIQVKVDLAGHLTTRIKTTTGVKQGCILAPFLFNFYINDMVKELEGLQFAPVTILDQKLSVLMYADDLVLVSRTQVGLRRLLAKLSSYCMRNALSINYDKTQVIVFGKRSKKHVWHLDEHIINQVNTFKYLGLIYSETASWNTQLSNIKLQAFKSAKAILKFAACKGGNLVNPALSVYKAKTMAQILYGAEVWGTSKVSGLEPPQNYFLRVLLGLPKDVQSAMVRLETHMLSIESQIDKRILCYWFRVQQMDNTRLPKKCLIELSNGLPLKNWVHHAAQLMGKYDLSVTEIKELPLYSQKNIFKRTIRAVATKNDLNSMCTSTCAPLYFKLREVNEHISYFNELTFAQLRKAFTELRLNTISSAYRDGRHRGIPKNERVCIRGCSEVEDLMHYILHCPLYNDARKRFLVPIMTGSPGQNPLDMMLYLLADTDKYVTWRVALFATAARKIRANYIAKVAINCKGDEFI</sequence>
<accession>A0A670I9R1</accession>
<dbReference type="Pfam" id="PF03372">
    <property type="entry name" value="Exo_endo_phos"/>
    <property type="match status" value="1"/>
</dbReference>
<dbReference type="Gene3D" id="3.60.10.10">
    <property type="entry name" value="Endonuclease/exonuclease/phosphatase"/>
    <property type="match status" value="1"/>
</dbReference>
<dbReference type="SUPFAM" id="SSF56672">
    <property type="entry name" value="DNA/RNA polymerases"/>
    <property type="match status" value="1"/>
</dbReference>
<organism evidence="4 5">
    <name type="scientific">Podarcis muralis</name>
    <name type="common">Wall lizard</name>
    <name type="synonym">Lacerta muralis</name>
    <dbReference type="NCBI Taxonomy" id="64176"/>
    <lineage>
        <taxon>Eukaryota</taxon>
        <taxon>Metazoa</taxon>
        <taxon>Chordata</taxon>
        <taxon>Craniata</taxon>
        <taxon>Vertebrata</taxon>
        <taxon>Euteleostomi</taxon>
        <taxon>Lepidosauria</taxon>
        <taxon>Squamata</taxon>
        <taxon>Bifurcata</taxon>
        <taxon>Unidentata</taxon>
        <taxon>Episquamata</taxon>
        <taxon>Laterata</taxon>
        <taxon>Lacertibaenia</taxon>
        <taxon>Lacertidae</taxon>
        <taxon>Podarcis</taxon>
    </lineage>
</organism>
<dbReference type="OMA" id="CYEDAND"/>
<dbReference type="InterPro" id="IPR005135">
    <property type="entry name" value="Endo/exonuclease/phosphatase"/>
</dbReference>
<evidence type="ECO:0000259" key="3">
    <source>
        <dbReference type="PROSITE" id="PS50878"/>
    </source>
</evidence>
<evidence type="ECO:0000313" key="5">
    <source>
        <dbReference type="Proteomes" id="UP000472272"/>
    </source>
</evidence>
<dbReference type="InterPro" id="IPR000477">
    <property type="entry name" value="RT_dom"/>
</dbReference>
<dbReference type="GeneTree" id="ENSGT01060000248530"/>
<dbReference type="EC" id="3.1.26.4" evidence="2"/>
<dbReference type="InterPro" id="IPR036691">
    <property type="entry name" value="Endo/exonu/phosph_ase_sf"/>
</dbReference>
<comment type="similarity">
    <text evidence="1">Belongs to the beta type-B retroviral polymerase family. HERV class-II K(HML-2) pol subfamily.</text>
</comment>
<reference evidence="4" key="2">
    <citation type="submission" date="2025-08" db="UniProtKB">
        <authorList>
            <consortium name="Ensembl"/>
        </authorList>
    </citation>
    <scope>IDENTIFICATION</scope>
</reference>
<dbReference type="CDD" id="cd01650">
    <property type="entry name" value="RT_nLTR_like"/>
    <property type="match status" value="1"/>
</dbReference>
<dbReference type="AlphaFoldDB" id="A0A670I9R1"/>
<dbReference type="InterPro" id="IPR043128">
    <property type="entry name" value="Rev_trsase/Diguanyl_cyclase"/>
</dbReference>
<dbReference type="GO" id="GO:0004523">
    <property type="term" value="F:RNA-DNA hybrid ribonuclease activity"/>
    <property type="evidence" value="ECO:0007669"/>
    <property type="project" value="UniProtKB-EC"/>
</dbReference>
<dbReference type="PANTHER" id="PTHR47027">
    <property type="entry name" value="REVERSE TRANSCRIPTASE DOMAIN-CONTAINING PROTEIN"/>
    <property type="match status" value="1"/>
</dbReference>
<protein>
    <recommendedName>
        <fullName evidence="2">ribonuclease H</fullName>
        <ecNumber evidence="2">3.1.26.4</ecNumber>
    </recommendedName>
</protein>
<evidence type="ECO:0000313" key="4">
    <source>
        <dbReference type="Ensembl" id="ENSPMRP00000008615.1"/>
    </source>
</evidence>
<evidence type="ECO:0000256" key="1">
    <source>
        <dbReference type="ARBA" id="ARBA00010879"/>
    </source>
</evidence>
<dbReference type="Ensembl" id="ENSPMRT00000009207.1">
    <property type="protein sequence ID" value="ENSPMRP00000008615.1"/>
    <property type="gene ID" value="ENSPMRG00000005820.1"/>
</dbReference>
<evidence type="ECO:0000256" key="2">
    <source>
        <dbReference type="ARBA" id="ARBA00012180"/>
    </source>
</evidence>
<dbReference type="Pfam" id="PF00078">
    <property type="entry name" value="RVT_1"/>
    <property type="match status" value="1"/>
</dbReference>
<dbReference type="Proteomes" id="UP000472272">
    <property type="component" value="Chromosome 4"/>
</dbReference>
<feature type="domain" description="Reverse transcriptase" evidence="3">
    <location>
        <begin position="481"/>
        <end position="756"/>
    </location>
</feature>
<proteinExistence type="inferred from homology"/>